<evidence type="ECO:0000313" key="1">
    <source>
        <dbReference type="EMBL" id="CBI07313.1"/>
    </source>
</evidence>
<protein>
    <submittedName>
        <fullName evidence="1">Uncharacterized protein</fullName>
    </submittedName>
</protein>
<dbReference type="AlphaFoldDB" id="E6QJ97"/>
<dbReference type="EMBL" id="CABQ01000087">
    <property type="protein sequence ID" value="CBI07313.1"/>
    <property type="molecule type" value="Genomic_DNA"/>
</dbReference>
<comment type="caution">
    <text evidence="1">The sequence shown here is derived from an EMBL/GenBank/DDBJ whole genome shotgun (WGS) entry which is preliminary data.</text>
</comment>
<name>E6QJ97_9ZZZZ</name>
<reference evidence="1" key="1">
    <citation type="submission" date="2009-10" db="EMBL/GenBank/DDBJ databases">
        <title>Diversity of trophic interactions inside an arsenic-rich microbial ecosystem.</title>
        <authorList>
            <person name="Bertin P.N."/>
            <person name="Heinrich-Salmeron A."/>
            <person name="Pelletier E."/>
            <person name="Goulhen-Chollet F."/>
            <person name="Arsene-Ploetze F."/>
            <person name="Gallien S."/>
            <person name="Calteau A."/>
            <person name="Vallenet D."/>
            <person name="Casiot C."/>
            <person name="Chane-Woon-Ming B."/>
            <person name="Giloteaux L."/>
            <person name="Barakat M."/>
            <person name="Bonnefoy V."/>
            <person name="Bruneel O."/>
            <person name="Chandler M."/>
            <person name="Cleiss J."/>
            <person name="Duran R."/>
            <person name="Elbaz-Poulichet F."/>
            <person name="Fonknechten N."/>
            <person name="Lauga B."/>
            <person name="Mornico D."/>
            <person name="Ortet P."/>
            <person name="Schaeffer C."/>
            <person name="Siguier P."/>
            <person name="Alexander Thil Smith A."/>
            <person name="Van Dorsselaer A."/>
            <person name="Weissenbach J."/>
            <person name="Medigue C."/>
            <person name="Le Paslier D."/>
        </authorList>
    </citation>
    <scope>NUCLEOTIDE SEQUENCE</scope>
</reference>
<accession>E6QJ97</accession>
<gene>
    <name evidence="1" type="ORF">CARN6_0645</name>
</gene>
<organism evidence="1">
    <name type="scientific">mine drainage metagenome</name>
    <dbReference type="NCBI Taxonomy" id="410659"/>
    <lineage>
        <taxon>unclassified sequences</taxon>
        <taxon>metagenomes</taxon>
        <taxon>ecological metagenomes</taxon>
    </lineage>
</organism>
<sequence length="60" mass="6765">MQASDCKACPHMVPQGLSLIEWDLQPAELVYKHGTIRENRSSIKPANPLILGWPIAHCWL</sequence>
<proteinExistence type="predicted"/>